<feature type="domain" description="Xylose isomerase-like TIM barrel" evidence="2">
    <location>
        <begin position="58"/>
        <end position="294"/>
    </location>
</feature>
<evidence type="ECO:0000313" key="4">
    <source>
        <dbReference type="Proteomes" id="UP000473278"/>
    </source>
</evidence>
<feature type="signal peptide" evidence="1">
    <location>
        <begin position="1"/>
        <end position="25"/>
    </location>
</feature>
<dbReference type="SUPFAM" id="SSF51658">
    <property type="entry name" value="Xylose isomerase-like"/>
    <property type="match status" value="1"/>
</dbReference>
<dbReference type="EMBL" id="JAALLT010000004">
    <property type="protein sequence ID" value="NGP77451.1"/>
    <property type="molecule type" value="Genomic_DNA"/>
</dbReference>
<dbReference type="InterPro" id="IPR050312">
    <property type="entry name" value="IolE/XylAMocC-like"/>
</dbReference>
<dbReference type="GO" id="GO:0016853">
    <property type="term" value="F:isomerase activity"/>
    <property type="evidence" value="ECO:0007669"/>
    <property type="project" value="UniProtKB-KW"/>
</dbReference>
<dbReference type="Proteomes" id="UP000473278">
    <property type="component" value="Unassembled WGS sequence"/>
</dbReference>
<proteinExistence type="predicted"/>
<keyword evidence="4" id="KW-1185">Reference proteome</keyword>
<dbReference type="AlphaFoldDB" id="A0A6M1SQ08"/>
<name>A0A6M1SQ08_9BACT</name>
<dbReference type="InterPro" id="IPR036237">
    <property type="entry name" value="Xyl_isomerase-like_sf"/>
</dbReference>
<accession>A0A6M1SQ08</accession>
<dbReference type="PANTHER" id="PTHR12110">
    <property type="entry name" value="HYDROXYPYRUVATE ISOMERASE"/>
    <property type="match status" value="1"/>
</dbReference>
<dbReference type="Gene3D" id="3.20.20.150">
    <property type="entry name" value="Divalent-metal-dependent TIM barrel enzymes"/>
    <property type="match status" value="1"/>
</dbReference>
<evidence type="ECO:0000313" key="3">
    <source>
        <dbReference type="EMBL" id="NGP77451.1"/>
    </source>
</evidence>
<gene>
    <name evidence="3" type="ORF">G3570_12455</name>
</gene>
<keyword evidence="1" id="KW-0732">Signal</keyword>
<sequence>MNRRTFLFQSTALAAGAMIFPTACARNSNSKSTDMMAPGLQVYTIREALAEDFQGSMQRIADLGYVNIELFAYGDGQYFGNSIPEVKTMMSDMGLQVKSSHVATGWTSPDAVGTMTNNWEQTVQDAAELGQDYIVLAYLTEEERQSMDDYKKVAELLNSCGETAKNAGLQMAYHNHAFEFETMDDQVPYDLLLSECDEDLVKFELDLYWTRRAGVDPIAYFEKHSGRFPLWHVKDMAAGEDQFFAAVGEGVIDWENMFSHAETAGLDYYFVEQDATRSGEPFKEIEKSIGYLENIL</sequence>
<feature type="chain" id="PRO_5026837859" evidence="1">
    <location>
        <begin position="26"/>
        <end position="296"/>
    </location>
</feature>
<reference evidence="3 4" key="1">
    <citation type="submission" date="2020-02" db="EMBL/GenBank/DDBJ databases">
        <title>Balneolaceae bacterium YR4-1, complete genome.</title>
        <authorList>
            <person name="Li Y."/>
            <person name="Wu S."/>
        </authorList>
    </citation>
    <scope>NUCLEOTIDE SEQUENCE [LARGE SCALE GENOMIC DNA]</scope>
    <source>
        <strain evidence="3 4">YR4-1</strain>
    </source>
</reference>
<dbReference type="RefSeq" id="WP_165142870.1">
    <property type="nucleotide sequence ID" value="NZ_JAALLT010000004.1"/>
</dbReference>
<dbReference type="PANTHER" id="PTHR12110:SF41">
    <property type="entry name" value="INOSOSE DEHYDRATASE"/>
    <property type="match status" value="1"/>
</dbReference>
<organism evidence="3 4">
    <name type="scientific">Halalkalibaculum roseum</name>
    <dbReference type="NCBI Taxonomy" id="2709311"/>
    <lineage>
        <taxon>Bacteria</taxon>
        <taxon>Pseudomonadati</taxon>
        <taxon>Balneolota</taxon>
        <taxon>Balneolia</taxon>
        <taxon>Balneolales</taxon>
        <taxon>Balneolaceae</taxon>
        <taxon>Halalkalibaculum</taxon>
    </lineage>
</organism>
<dbReference type="Pfam" id="PF01261">
    <property type="entry name" value="AP_endonuc_2"/>
    <property type="match status" value="1"/>
</dbReference>
<protein>
    <submittedName>
        <fullName evidence="3">Sugar phosphate isomerase/epimerase</fullName>
    </submittedName>
</protein>
<dbReference type="InterPro" id="IPR013022">
    <property type="entry name" value="Xyl_isomerase-like_TIM-brl"/>
</dbReference>
<evidence type="ECO:0000256" key="1">
    <source>
        <dbReference type="SAM" id="SignalP"/>
    </source>
</evidence>
<keyword evidence="3" id="KW-0413">Isomerase</keyword>
<evidence type="ECO:0000259" key="2">
    <source>
        <dbReference type="Pfam" id="PF01261"/>
    </source>
</evidence>
<comment type="caution">
    <text evidence="3">The sequence shown here is derived from an EMBL/GenBank/DDBJ whole genome shotgun (WGS) entry which is preliminary data.</text>
</comment>